<accession>A0ACB8EJY0</accession>
<dbReference type="EMBL" id="CM037616">
    <property type="protein sequence ID" value="KAH7992790.1"/>
    <property type="molecule type" value="Genomic_DNA"/>
</dbReference>
<keyword evidence="2" id="KW-1185">Reference proteome</keyword>
<gene>
    <name evidence="1" type="ORF">K3G42_027130</name>
</gene>
<comment type="caution">
    <text evidence="1">The sequence shown here is derived from an EMBL/GenBank/DDBJ whole genome shotgun (WGS) entry which is preliminary data.</text>
</comment>
<evidence type="ECO:0000313" key="1">
    <source>
        <dbReference type="EMBL" id="KAH7992790.1"/>
    </source>
</evidence>
<sequence length="142" mass="15882">MDSSAAEASDLAGFSRQEGERRGREGNMADAIPLEWSVFSHHRLVALMRSSIREEVSRRPNLSVQLTYYRSRRLRKESVRFMEPITVKDSELRSLSDTGAEHLSEGEIDLASDNFSELEDQDSEVAGDPNSSGAVKAIKRLP</sequence>
<reference evidence="1" key="1">
    <citation type="submission" date="2021-08" db="EMBL/GenBank/DDBJ databases">
        <title>The first chromosome-level gecko genome reveals the dynamic sex chromosomes of Neotropical dwarf geckos (Sphaerodactylidae: Sphaerodactylus).</title>
        <authorList>
            <person name="Pinto B.J."/>
            <person name="Keating S.E."/>
            <person name="Gamble T."/>
        </authorList>
    </citation>
    <scope>NUCLEOTIDE SEQUENCE</scope>
    <source>
        <strain evidence="1">TG3544</strain>
    </source>
</reference>
<name>A0ACB8EJY0_9SAUR</name>
<protein>
    <submittedName>
        <fullName evidence="1">Uncharacterized protein</fullName>
    </submittedName>
</protein>
<dbReference type="Proteomes" id="UP000827872">
    <property type="component" value="Linkage Group LG03"/>
</dbReference>
<organism evidence="1 2">
    <name type="scientific">Sphaerodactylus townsendi</name>
    <dbReference type="NCBI Taxonomy" id="933632"/>
    <lineage>
        <taxon>Eukaryota</taxon>
        <taxon>Metazoa</taxon>
        <taxon>Chordata</taxon>
        <taxon>Craniata</taxon>
        <taxon>Vertebrata</taxon>
        <taxon>Euteleostomi</taxon>
        <taxon>Lepidosauria</taxon>
        <taxon>Squamata</taxon>
        <taxon>Bifurcata</taxon>
        <taxon>Gekkota</taxon>
        <taxon>Sphaerodactylidae</taxon>
        <taxon>Sphaerodactylus</taxon>
    </lineage>
</organism>
<proteinExistence type="predicted"/>
<evidence type="ECO:0000313" key="2">
    <source>
        <dbReference type="Proteomes" id="UP000827872"/>
    </source>
</evidence>